<evidence type="ECO:0000313" key="1">
    <source>
        <dbReference type="EMBL" id="XRJ18819.1"/>
    </source>
</evidence>
<protein>
    <submittedName>
        <fullName evidence="1">FAD-linked oxidase C-terminal domain-containing protein</fullName>
    </submittedName>
</protein>
<reference evidence="1" key="1">
    <citation type="submission" date="2023-10" db="EMBL/GenBank/DDBJ databases">
        <title>A new archaeal virus that suppresses the transcription of host immunity genes.</title>
        <authorList>
            <person name="Turgeman-Grott I."/>
            <person name="Golan N."/>
            <person name="Neri U."/>
            <person name="Naki D."/>
            <person name="Altman N."/>
            <person name="Eizenshtein K."/>
            <person name="Choudhary D."/>
            <person name="Levi R."/>
            <person name="Himani H."/>
            <person name="Reshef L."/>
            <person name="Papke T.R."/>
            <person name="Gophna U."/>
        </authorList>
    </citation>
    <scope>NUCLEOTIDE SEQUENCE</scope>
    <source>
        <strain evidence="1">Atlit-48N</strain>
    </source>
</reference>
<evidence type="ECO:0000313" key="2">
    <source>
        <dbReference type="Proteomes" id="UP000257089"/>
    </source>
</evidence>
<dbReference type="EMBL" id="CP137689">
    <property type="protein sequence ID" value="XRJ18819.1"/>
    <property type="molecule type" value="Genomic_DNA"/>
</dbReference>
<proteinExistence type="predicted"/>
<accession>A0ACD5HXZ3</accession>
<sequence>MSGDGPSRATRITAETDGERRGDFQRFQESRDYDVADVAEHADLAADLRDVVSGEVRFDEYAQVLYATDGSIYRARPAGVVIPRDEDDVRAAVRTAAEHDVPVLPRGAGSSLAGQTVGPGCVVVDCSKYMDEIVRVDPDARRARVQPGVVQDDLDDRLADHGLKFAPDPASSNRATVGGGIGNNSTGAHSVRYGITDAYTEELRVVLADGSVVHTRDVVVGSDEWDRIVGKDDREADLYRTVLGLVEDHEEEIERRYPSLKRSVSGYNLHKVVSETDDGETVVNLSKLFVGAEGTLGVVVEATVSLVTVPEETALVLYAYDDLVEAMAAVPDALDFDASAVELMDDEVLRMAAESSEYAQYVEAIPDGTAATLMLEFDSELHDDFEAVIREANDHFLRDGDGEAATDDKSAVGDESAAGDATDGGDGGAFEAIEAYTPAAQADLWKLRKAAIPLLMSLPGDPKPYPFIEDASVPPEELAEYVQSFEDVLEDHGTSAAYFAHAGAGTLHIRPILNLKDGEGIETMRAITDDVTDLVLDHRGAFSGEHGDGMARTEWNPKMYGPELWGAFKELKTAFDPEWHMNPGNVVYRDGPDDLGPDSDRGVGADMRENLRYGAAYRSIEPATTLDFSDENGFSHLVELCNGCGTCRQTGSETMCPTYRASKDEAETTRGRANMLRAAISGDLSDDEIHSDRFQEEVLGLCVGCKGCQNDCPTGVDLAKLKAEVKHAHHAEAGASLRERLFANIDRLAGVGSALAPVSNWAAELPGARAAMERLAGVAADRALPSFTRDTLESWMDGRRPRVPAREADHRVLLFPDTYTNYVTPEIGKAAVRVLEAAGVHVRLAEGVGPSGRAAYSGGFLDLARRRAGHNVETLRPSVETGWSVVFVEPSDAVMFQDEYADLLPDDAVAPVAAAASGVMEFLDAHRLDENLPIRGRSADGDDAAGPVASAVADGGTLGSLTYHGHCNQKAMNKDHHAVGVLRRVGYEVDPLDSSCCGMAGSFGYEAEHYDLSKAMGDILFEQVDDSQGDEVVAPGASCRTQLEDRDDAARRPPHPIEKVAQALSG</sequence>
<gene>
    <name evidence="1" type="ORF">DEQ67_009885</name>
</gene>
<name>A0ACD5HXZ3_9EURY</name>
<dbReference type="Proteomes" id="UP000257089">
    <property type="component" value="Chromosome"/>
</dbReference>
<organism evidence="1 2">
    <name type="scientific">Haloferax sp. Atlit-48N</name>
    <dbReference type="NCBI Taxonomy" id="2077198"/>
    <lineage>
        <taxon>Archaea</taxon>
        <taxon>Methanobacteriati</taxon>
        <taxon>Methanobacteriota</taxon>
        <taxon>Stenosarchaea group</taxon>
        <taxon>Halobacteria</taxon>
        <taxon>Halobacteriales</taxon>
        <taxon>Haloferacaceae</taxon>
        <taxon>Haloferax</taxon>
    </lineage>
</organism>